<dbReference type="SMART" id="SM00382">
    <property type="entry name" value="AAA"/>
    <property type="match status" value="1"/>
</dbReference>
<comment type="caution">
    <text evidence="4">The sequence shown here is derived from an EMBL/GenBank/DDBJ whole genome shotgun (WGS) entry which is preliminary data.</text>
</comment>
<evidence type="ECO:0000256" key="1">
    <source>
        <dbReference type="ARBA" id="ARBA00022741"/>
    </source>
</evidence>
<dbReference type="PANTHER" id="PTHR43119">
    <property type="entry name" value="ABC TRANSPORT PROTEIN ATP-BINDING COMPONENT-RELATED"/>
    <property type="match status" value="1"/>
</dbReference>
<evidence type="ECO:0000256" key="2">
    <source>
        <dbReference type="ARBA" id="ARBA00022840"/>
    </source>
</evidence>
<keyword evidence="5" id="KW-1185">Reference proteome</keyword>
<organism evidence="4 5">
    <name type="scientific">Rhizobium wenxiniae</name>
    <dbReference type="NCBI Taxonomy" id="1737357"/>
    <lineage>
        <taxon>Bacteria</taxon>
        <taxon>Pseudomonadati</taxon>
        <taxon>Pseudomonadota</taxon>
        <taxon>Alphaproteobacteria</taxon>
        <taxon>Hyphomicrobiales</taxon>
        <taxon>Rhizobiaceae</taxon>
        <taxon>Rhizobium/Agrobacterium group</taxon>
        <taxon>Rhizobium</taxon>
    </lineage>
</organism>
<dbReference type="Pfam" id="PF00005">
    <property type="entry name" value="ABC_tran"/>
    <property type="match status" value="1"/>
</dbReference>
<gene>
    <name evidence="4" type="ORF">HNQ72_002654</name>
</gene>
<keyword evidence="1" id="KW-0547">Nucleotide-binding</keyword>
<dbReference type="Proteomes" id="UP000547879">
    <property type="component" value="Unassembled WGS sequence"/>
</dbReference>
<protein>
    <submittedName>
        <fullName evidence="4">ABC-type multidrug transport system ATPase subunit</fullName>
    </submittedName>
</protein>
<dbReference type="InterPro" id="IPR003439">
    <property type="entry name" value="ABC_transporter-like_ATP-bd"/>
</dbReference>
<proteinExistence type="predicted"/>
<keyword evidence="2" id="KW-0067">ATP-binding</keyword>
<dbReference type="PROSITE" id="PS50893">
    <property type="entry name" value="ABC_TRANSPORTER_2"/>
    <property type="match status" value="1"/>
</dbReference>
<evidence type="ECO:0000313" key="4">
    <source>
        <dbReference type="EMBL" id="MBB6162836.1"/>
    </source>
</evidence>
<dbReference type="InterPro" id="IPR003593">
    <property type="entry name" value="AAA+_ATPase"/>
</dbReference>
<evidence type="ECO:0000259" key="3">
    <source>
        <dbReference type="PROSITE" id="PS50893"/>
    </source>
</evidence>
<dbReference type="PANTHER" id="PTHR43119:SF1">
    <property type="entry name" value="ABC TRANSPORTER DOMAIN-CONTAINING PROTEIN"/>
    <property type="match status" value="1"/>
</dbReference>
<dbReference type="GO" id="GO:0016887">
    <property type="term" value="F:ATP hydrolysis activity"/>
    <property type="evidence" value="ECO:0007669"/>
    <property type="project" value="InterPro"/>
</dbReference>
<dbReference type="RefSeq" id="WP_210319574.1">
    <property type="nucleotide sequence ID" value="NZ_BMHW01000002.1"/>
</dbReference>
<reference evidence="4 5" key="1">
    <citation type="submission" date="2020-08" db="EMBL/GenBank/DDBJ databases">
        <title>Genomic Encyclopedia of Type Strains, Phase IV (KMG-IV): sequencing the most valuable type-strain genomes for metagenomic binning, comparative biology and taxonomic classification.</title>
        <authorList>
            <person name="Goeker M."/>
        </authorList>
    </citation>
    <scope>NUCLEOTIDE SEQUENCE [LARGE SCALE GENOMIC DNA]</scope>
    <source>
        <strain evidence="4 5">DSM 100734</strain>
    </source>
</reference>
<name>A0A7X0D0T3_9HYPH</name>
<dbReference type="SUPFAM" id="SSF52540">
    <property type="entry name" value="P-loop containing nucleoside triphosphate hydrolases"/>
    <property type="match status" value="1"/>
</dbReference>
<evidence type="ECO:0000313" key="5">
    <source>
        <dbReference type="Proteomes" id="UP000547879"/>
    </source>
</evidence>
<dbReference type="GO" id="GO:0005524">
    <property type="term" value="F:ATP binding"/>
    <property type="evidence" value="ECO:0007669"/>
    <property type="project" value="UniProtKB-KW"/>
</dbReference>
<dbReference type="InterPro" id="IPR027417">
    <property type="entry name" value="P-loop_NTPase"/>
</dbReference>
<accession>A0A7X0D0T3</accession>
<dbReference type="AlphaFoldDB" id="A0A7X0D0T3"/>
<feature type="domain" description="ABC transporter" evidence="3">
    <location>
        <begin position="37"/>
        <end position="234"/>
    </location>
</feature>
<dbReference type="Gene3D" id="3.40.50.300">
    <property type="entry name" value="P-loop containing nucleotide triphosphate hydrolases"/>
    <property type="match status" value="1"/>
</dbReference>
<dbReference type="EMBL" id="JACHEG010000002">
    <property type="protein sequence ID" value="MBB6162836.1"/>
    <property type="molecule type" value="Genomic_DNA"/>
</dbReference>
<sequence>MDDLTLGPFDGRNTFNRATNRHAILRPRFSGAITNLMQNPAIRLKAKGLKFQSVGPIELEVAAGRCLAVSGPSGAGKSLTLRMLADLVPHEGDCFVDGVASSSMTGPAWRRVVRYVSSEPGWWAATAGEHFADAKAQAEGMKRLFLDASLLEAAPERLSTGERQRMAFLRAIEDRPKVLLLDEPTSALDPDSVKAVEEIVRELMGGGCAVVLTSHDPEQVERLADHVMTLARPL</sequence>